<dbReference type="KEGG" id="wei:EQG49_04790"/>
<evidence type="ECO:0000313" key="2">
    <source>
        <dbReference type="EMBL" id="QBO35829.1"/>
    </source>
</evidence>
<proteinExistence type="predicted"/>
<keyword evidence="3" id="KW-1185">Reference proteome</keyword>
<dbReference type="OrthoDB" id="1432909at2"/>
<name>A0A4P6YSW1_9LACO</name>
<dbReference type="EMBL" id="CP037940">
    <property type="protein sequence ID" value="QBO35829.1"/>
    <property type="molecule type" value="Genomic_DNA"/>
</dbReference>
<reference evidence="3" key="1">
    <citation type="submission" date="2019-03" db="EMBL/GenBank/DDBJ databases">
        <title>Weissella sp. 26KH-42 Genome sequencing.</title>
        <authorList>
            <person name="Heo J."/>
            <person name="Kim S.-J."/>
            <person name="Kim J.-S."/>
            <person name="Hong S.-B."/>
            <person name="Kwon S.-W."/>
        </authorList>
    </citation>
    <scope>NUCLEOTIDE SEQUENCE [LARGE SCALE GENOMIC DNA]</scope>
    <source>
        <strain evidence="3">26KH-42</strain>
    </source>
</reference>
<dbReference type="InterPro" id="IPR032675">
    <property type="entry name" value="LRR_dom_sf"/>
</dbReference>
<evidence type="ECO:0000256" key="1">
    <source>
        <dbReference type="SAM" id="SignalP"/>
    </source>
</evidence>
<organism evidence="2 3">
    <name type="scientific">Periweissella cryptocerci</name>
    <dbReference type="NCBI Taxonomy" id="2506420"/>
    <lineage>
        <taxon>Bacteria</taxon>
        <taxon>Bacillati</taxon>
        <taxon>Bacillota</taxon>
        <taxon>Bacilli</taxon>
        <taxon>Lactobacillales</taxon>
        <taxon>Lactobacillaceae</taxon>
        <taxon>Periweissella</taxon>
    </lineage>
</organism>
<feature type="chain" id="PRO_5020481944" evidence="1">
    <location>
        <begin position="36"/>
        <end position="610"/>
    </location>
</feature>
<protein>
    <submittedName>
        <fullName evidence="2">Leucine-rich repeat domain-containing protein</fullName>
    </submittedName>
</protein>
<dbReference type="SUPFAM" id="SSF52058">
    <property type="entry name" value="L domain-like"/>
    <property type="match status" value="1"/>
</dbReference>
<accession>A0A4P6YSW1</accession>
<dbReference type="InterPro" id="IPR001611">
    <property type="entry name" value="Leu-rich_rpt"/>
</dbReference>
<dbReference type="AlphaFoldDB" id="A0A4P6YSW1"/>
<feature type="signal peptide" evidence="1">
    <location>
        <begin position="1"/>
        <end position="35"/>
    </location>
</feature>
<gene>
    <name evidence="2" type="ORF">EQG49_04790</name>
</gene>
<dbReference type="Proteomes" id="UP000292886">
    <property type="component" value="Chromosome"/>
</dbReference>
<dbReference type="PROSITE" id="PS51450">
    <property type="entry name" value="LRR"/>
    <property type="match status" value="1"/>
</dbReference>
<keyword evidence="1" id="KW-0732">Signal</keyword>
<sequence length="610" mass="65345">MNYEDTDMKNKTLAAFGLASALVVSTAVTPVTALAAHTADLVRTEMTITKQNNKIATNATNIGEGKAFAQLIPDAQLRAAIYAYGFVDSDKGPLWDPQITIDADGNVTVNGPGTENPNYNGGFLWQRDEQGSGYYDLLDTSDDVNAVKDVLALIVQLPLTRQNGLGITDLTGIKNLVNLRVLDMHADQGAPHAITAIKGKAFQGMKQLAHIHLNGNGLTEIAVDAFVGDFNLADLYIENNNVTNFDALQALKPDCNVKADWDKVTGWENGINDLASKLGVPTKPIVAGNAANAIEFAQFKQELLLKQAVATQNVSQAIAAAGLIVGTGGLKDPAVVNAINALNAAKNSGQYSQVANLLAALTTAVNNYKTEVTKQANAAVNKETVKDGDGKTNVAKARTALKNALKANSANYDQLVQLTAQLNNALAKTTVNKYSVKLATTKTYHLHKYAQGQVKGQKANGATVTATVNGKQIGKTKVKNGKFKLTYKQKLKKNQKIKFSVSRADEAMVVHQTGTTTRKVVVSPKVTATQFVIKKQQVAGKVTAKKGATIKVYKGKKVIKTIKLAKNAKNQTVKFKLKQKYANNAKLKLVVKNTHENGLGTTTVKKIKVQ</sequence>
<dbReference type="Gene3D" id="3.80.10.10">
    <property type="entry name" value="Ribonuclease Inhibitor"/>
    <property type="match status" value="1"/>
</dbReference>
<evidence type="ECO:0000313" key="3">
    <source>
        <dbReference type="Proteomes" id="UP000292886"/>
    </source>
</evidence>